<evidence type="ECO:0000256" key="1">
    <source>
        <dbReference type="ARBA" id="ARBA00010618"/>
    </source>
</evidence>
<dbReference type="AlphaFoldDB" id="A0AAN8ELV2"/>
<dbReference type="Proteomes" id="UP001316803">
    <property type="component" value="Unassembled WGS sequence"/>
</dbReference>
<keyword evidence="2" id="KW-0689">Ribosomal protein</keyword>
<comment type="similarity">
    <text evidence="1">Belongs to the universal ribosomal protein uL24 family.</text>
</comment>
<dbReference type="CDD" id="cd06089">
    <property type="entry name" value="KOW_RPL26"/>
    <property type="match status" value="1"/>
</dbReference>
<dbReference type="Gene3D" id="2.30.30.30">
    <property type="match status" value="1"/>
</dbReference>
<evidence type="ECO:0000313" key="4">
    <source>
        <dbReference type="EMBL" id="KAK5958799.1"/>
    </source>
</evidence>
<sequence length="482" mass="54695">MQKTVRINLQARKNLLKKSHKDQIAAAKQEWNQYHQQKNTIDKKARQYVKEERANRREDWILGPLAPNRNVGQGKGTFGTIDVDLIQSPAIPKQVKGDPKFPGYDAVNYEKKKGLAFRGDTIVGNVVAGDRVVVVHGPERIRGKIGHVSSVDYDREELRIENINLADIKIPPTAPQPPASEHNPDPALYNTMEMPIPMTHVRLIAAMDFHDNGILKDVIVRHVHAAEPYGQRSNGSNIPAHTRYITGSAQHSPNGKDIVIPWPEENIENVFKHSEPDTVRDVVEKDTWLPGVLNDPLGYHFEVGENTRLAGQPTAAYTLGLVTNRQEADNKQRAGLSGFVHQDKLDVRRTRIARGILDELRPKAQRAKALHDDSEWVKRKMLEDARAIWWRDRKVLSPVAEAAERALQERRRQKEEQLNKEFGEVKPTIWKAVAIPTMAPVSQQMRLPVETRDLIKSMQAASLKTKYNKPDTKFSKRLTRMA</sequence>
<proteinExistence type="inferred from homology"/>
<dbReference type="Pfam" id="PF22682">
    <property type="entry name" value="Ribosomal_uL24m-like"/>
    <property type="match status" value="1"/>
</dbReference>
<dbReference type="InterPro" id="IPR008991">
    <property type="entry name" value="Translation_prot_SH3-like_sf"/>
</dbReference>
<evidence type="ECO:0000256" key="2">
    <source>
        <dbReference type="ARBA" id="ARBA00022980"/>
    </source>
</evidence>
<evidence type="ECO:0008006" key="6">
    <source>
        <dbReference type="Google" id="ProtNLM"/>
    </source>
</evidence>
<dbReference type="SUPFAM" id="SSF50104">
    <property type="entry name" value="Translation proteins SH3-like domain"/>
    <property type="match status" value="1"/>
</dbReference>
<evidence type="ECO:0000313" key="5">
    <source>
        <dbReference type="Proteomes" id="UP001316803"/>
    </source>
</evidence>
<keyword evidence="3" id="KW-0687">Ribonucleoprotein</keyword>
<dbReference type="GO" id="GO:0005840">
    <property type="term" value="C:ribosome"/>
    <property type="evidence" value="ECO:0007669"/>
    <property type="project" value="UniProtKB-KW"/>
</dbReference>
<gene>
    <name evidence="4" type="ORF">OHC33_000642</name>
</gene>
<dbReference type="EMBL" id="JAKLMC020000001">
    <property type="protein sequence ID" value="KAK5958799.1"/>
    <property type="molecule type" value="Genomic_DNA"/>
</dbReference>
<organism evidence="4 5">
    <name type="scientific">Knufia fluminis</name>
    <dbReference type="NCBI Taxonomy" id="191047"/>
    <lineage>
        <taxon>Eukaryota</taxon>
        <taxon>Fungi</taxon>
        <taxon>Dikarya</taxon>
        <taxon>Ascomycota</taxon>
        <taxon>Pezizomycotina</taxon>
        <taxon>Eurotiomycetes</taxon>
        <taxon>Chaetothyriomycetidae</taxon>
        <taxon>Chaetothyriales</taxon>
        <taxon>Trichomeriaceae</taxon>
        <taxon>Knufia</taxon>
    </lineage>
</organism>
<reference evidence="4 5" key="1">
    <citation type="submission" date="2022-12" db="EMBL/GenBank/DDBJ databases">
        <title>Genomic features and morphological characterization of a novel Knufia sp. strain isolated from spacecraft assembly facility.</title>
        <authorList>
            <person name="Teixeira M."/>
            <person name="Chander A.M."/>
            <person name="Stajich J.E."/>
            <person name="Venkateswaran K."/>
        </authorList>
    </citation>
    <scope>NUCLEOTIDE SEQUENCE [LARGE SCALE GENOMIC DNA]</scope>
    <source>
        <strain evidence="4 5">FJI-L2-BK-P2</strain>
    </source>
</reference>
<accession>A0AAN8ELV2</accession>
<comment type="caution">
    <text evidence="4">The sequence shown here is derived from an EMBL/GenBank/DDBJ whole genome shotgun (WGS) entry which is preliminary data.</text>
</comment>
<name>A0AAN8ELV2_9EURO</name>
<protein>
    <recommendedName>
        <fullName evidence="6">KOW domain-containing protein</fullName>
    </recommendedName>
</protein>
<dbReference type="InterPro" id="IPR014722">
    <property type="entry name" value="Rib_uL2_dom2"/>
</dbReference>
<dbReference type="InterPro" id="IPR041988">
    <property type="entry name" value="Ribosomal_uL24_KOW"/>
</dbReference>
<keyword evidence="5" id="KW-1185">Reference proteome</keyword>
<evidence type="ECO:0000256" key="3">
    <source>
        <dbReference type="ARBA" id="ARBA00023274"/>
    </source>
</evidence>
<dbReference type="GO" id="GO:1990904">
    <property type="term" value="C:ribonucleoprotein complex"/>
    <property type="evidence" value="ECO:0007669"/>
    <property type="project" value="UniProtKB-KW"/>
</dbReference>
<dbReference type="GO" id="GO:0003723">
    <property type="term" value="F:RNA binding"/>
    <property type="evidence" value="ECO:0007669"/>
    <property type="project" value="InterPro"/>
</dbReference>